<dbReference type="Proteomes" id="UP000199512">
    <property type="component" value="Unassembled WGS sequence"/>
</dbReference>
<dbReference type="RefSeq" id="WP_091975926.1">
    <property type="nucleotide sequence ID" value="NZ_FODF01000014.1"/>
</dbReference>
<dbReference type="STRING" id="215200.SAMN05216454_11423"/>
<evidence type="ECO:0000313" key="1">
    <source>
        <dbReference type="EMBL" id="SEN80253.1"/>
    </source>
</evidence>
<gene>
    <name evidence="1" type="ORF">SAMN05216454_11423</name>
</gene>
<sequence length="141" mass="16787">MIEKYIDAISVQLDKYLNIENIYVNEQLQDFETPCFIIHVISSMKNLMLNTRQRRVYPFDIVYMAEDSKDIDTLYTMGDFLYELLDMLEIDEELVRGIDLEYKIVDNALHFFVTYPMLLDYEKTEEKMSSLQQKTEVIING</sequence>
<name>A0A1H8JHD3_9FIRM</name>
<accession>A0A1H8JHD3</accession>
<keyword evidence="2" id="KW-1185">Reference proteome</keyword>
<protein>
    <submittedName>
        <fullName evidence="1">Uncharacterized protein</fullName>
    </submittedName>
</protein>
<dbReference type="AlphaFoldDB" id="A0A1H8JHD3"/>
<organism evidence="1 2">
    <name type="scientific">Peptostreptococcus russellii</name>
    <dbReference type="NCBI Taxonomy" id="215200"/>
    <lineage>
        <taxon>Bacteria</taxon>
        <taxon>Bacillati</taxon>
        <taxon>Bacillota</taxon>
        <taxon>Clostridia</taxon>
        <taxon>Peptostreptococcales</taxon>
        <taxon>Peptostreptococcaceae</taxon>
        <taxon>Peptostreptococcus</taxon>
    </lineage>
</organism>
<dbReference type="InterPro" id="IPR049254">
    <property type="entry name" value="Phage_tail_terminator"/>
</dbReference>
<reference evidence="1 2" key="1">
    <citation type="submission" date="2016-10" db="EMBL/GenBank/DDBJ databases">
        <authorList>
            <person name="de Groot N.N."/>
        </authorList>
    </citation>
    <scope>NUCLEOTIDE SEQUENCE [LARGE SCALE GENOMIC DNA]</scope>
    <source>
        <strain evidence="1 2">Calf135</strain>
    </source>
</reference>
<evidence type="ECO:0000313" key="2">
    <source>
        <dbReference type="Proteomes" id="UP000199512"/>
    </source>
</evidence>
<proteinExistence type="predicted"/>
<dbReference type="Pfam" id="PF20765">
    <property type="entry name" value="Phage_tail_terminator_8"/>
    <property type="match status" value="1"/>
</dbReference>
<dbReference type="EMBL" id="FODF01000014">
    <property type="protein sequence ID" value="SEN80253.1"/>
    <property type="molecule type" value="Genomic_DNA"/>
</dbReference>
<dbReference type="OrthoDB" id="2063617at2"/>